<comment type="subcellular location">
    <subcellularLocation>
        <location evidence="1">Cell membrane</location>
        <topology evidence="1">Multi-pass membrane protein</topology>
    </subcellularLocation>
</comment>
<evidence type="ECO:0000259" key="9">
    <source>
        <dbReference type="PROSITE" id="PS50929"/>
    </source>
</evidence>
<name>A0ABU2ZFJ6_9SPHN</name>
<dbReference type="PANTHER" id="PTHR24221">
    <property type="entry name" value="ATP-BINDING CASSETTE SUB-FAMILY B"/>
    <property type="match status" value="1"/>
</dbReference>
<sequence length="607" mass="66556">MSKWEQRLPIGASLKKLYSLLSPKDKRNGLILFVLMLVGAVLEVIGVAAVPAFVSAVVSPERLVEVPLVGPVLSQYAAQAGDMLIFWGALILVIVFAAKNAFLIFNFHLQLRYVMNRRMELSARLMTAYLSAPYHFHLERNTSELLRNVDSEVNTTCTTVLKTIMELVTRMVILIAVLAFLFLVEPVITLAWMVFLGIIAAIGVASISSRLQHYGLLQQQHRTKFTRALFQAFGGIKEIRVLGRERYFSRQVVGSLGTINHAIRVKSLITQAIAPVSEIVAITGLLALACGLVLIGRPTESILITLSLFVVGLVRLREASSAAMNQYANLRYSLVSIEPVFEDLKQLDGTADAPGTAPRSSVAIRDSVSLRDVSFRYKGAKEDALKGLNMTIPAGSAVGIVGSTGAGKSTVVDVLLGLLTPDQGGVYVDGRNLTEIGVQNWRATAGYVPQSIYLLDDTIRRNIALGVRDRDIDEDRLDDAVRLAQLEQFLERQPEGLATVVGESGVRISGGERQRIGIARALYNQPEVVIFDEATSALDNSTERAIMSAVDKLRGDRTIIMIAHRLSTVRSCDRLFFLKNGTVEGAGSFEELQRDHQEFRKMAADMS</sequence>
<dbReference type="InterPro" id="IPR003593">
    <property type="entry name" value="AAA+_ATPase"/>
</dbReference>
<dbReference type="Gene3D" id="1.20.1560.10">
    <property type="entry name" value="ABC transporter type 1, transmembrane domain"/>
    <property type="match status" value="1"/>
</dbReference>
<evidence type="ECO:0000256" key="5">
    <source>
        <dbReference type="ARBA" id="ARBA00022989"/>
    </source>
</evidence>
<dbReference type="Gene3D" id="3.40.50.300">
    <property type="entry name" value="P-loop containing nucleotide triphosphate hydrolases"/>
    <property type="match status" value="1"/>
</dbReference>
<dbReference type="SMART" id="SM00382">
    <property type="entry name" value="AAA"/>
    <property type="match status" value="1"/>
</dbReference>
<dbReference type="RefSeq" id="WP_311339757.1">
    <property type="nucleotide sequence ID" value="NZ_JAVRHS010000002.1"/>
</dbReference>
<evidence type="ECO:0000259" key="8">
    <source>
        <dbReference type="PROSITE" id="PS50893"/>
    </source>
</evidence>
<dbReference type="PROSITE" id="PS50929">
    <property type="entry name" value="ABC_TM1F"/>
    <property type="match status" value="1"/>
</dbReference>
<feature type="domain" description="ABC transmembrane type-1" evidence="9">
    <location>
        <begin position="68"/>
        <end position="330"/>
    </location>
</feature>
<keyword evidence="4 10" id="KW-0067">ATP-binding</keyword>
<dbReference type="GO" id="GO:0005524">
    <property type="term" value="F:ATP binding"/>
    <property type="evidence" value="ECO:0007669"/>
    <property type="project" value="UniProtKB-KW"/>
</dbReference>
<evidence type="ECO:0000256" key="4">
    <source>
        <dbReference type="ARBA" id="ARBA00022840"/>
    </source>
</evidence>
<keyword evidence="11" id="KW-1185">Reference proteome</keyword>
<feature type="domain" description="ABC transporter" evidence="8">
    <location>
        <begin position="368"/>
        <end position="605"/>
    </location>
</feature>
<dbReference type="InterPro" id="IPR011527">
    <property type="entry name" value="ABC1_TM_dom"/>
</dbReference>
<accession>A0ABU2ZFJ6</accession>
<evidence type="ECO:0000313" key="10">
    <source>
        <dbReference type="EMBL" id="MDT0575175.1"/>
    </source>
</evidence>
<dbReference type="SUPFAM" id="SSF52540">
    <property type="entry name" value="P-loop containing nucleoside triphosphate hydrolases"/>
    <property type="match status" value="1"/>
</dbReference>
<proteinExistence type="predicted"/>
<dbReference type="PROSITE" id="PS50893">
    <property type="entry name" value="ABC_TRANSPORTER_2"/>
    <property type="match status" value="1"/>
</dbReference>
<dbReference type="InterPro" id="IPR027417">
    <property type="entry name" value="P-loop_NTPase"/>
</dbReference>
<gene>
    <name evidence="10" type="ORF">RM533_03125</name>
</gene>
<dbReference type="Proteomes" id="UP001259803">
    <property type="component" value="Unassembled WGS sequence"/>
</dbReference>
<dbReference type="Pfam" id="PF00664">
    <property type="entry name" value="ABC_membrane"/>
    <property type="match status" value="1"/>
</dbReference>
<protein>
    <submittedName>
        <fullName evidence="10">ABC transporter ATP-binding protein</fullName>
    </submittedName>
</protein>
<feature type="transmembrane region" description="Helical" evidence="7">
    <location>
        <begin position="167"/>
        <end position="184"/>
    </location>
</feature>
<dbReference type="InterPro" id="IPR039421">
    <property type="entry name" value="Type_1_exporter"/>
</dbReference>
<evidence type="ECO:0000256" key="6">
    <source>
        <dbReference type="ARBA" id="ARBA00023136"/>
    </source>
</evidence>
<dbReference type="PANTHER" id="PTHR24221:SF654">
    <property type="entry name" value="ATP-BINDING CASSETTE SUB-FAMILY B MEMBER 6"/>
    <property type="match status" value="1"/>
</dbReference>
<evidence type="ECO:0000256" key="2">
    <source>
        <dbReference type="ARBA" id="ARBA00022692"/>
    </source>
</evidence>
<feature type="transmembrane region" description="Helical" evidence="7">
    <location>
        <begin position="84"/>
        <end position="109"/>
    </location>
</feature>
<dbReference type="PROSITE" id="PS00211">
    <property type="entry name" value="ABC_TRANSPORTER_1"/>
    <property type="match status" value="1"/>
</dbReference>
<keyword evidence="5 7" id="KW-1133">Transmembrane helix</keyword>
<dbReference type="SUPFAM" id="SSF90123">
    <property type="entry name" value="ABC transporter transmembrane region"/>
    <property type="match status" value="1"/>
</dbReference>
<evidence type="ECO:0000256" key="3">
    <source>
        <dbReference type="ARBA" id="ARBA00022741"/>
    </source>
</evidence>
<feature type="transmembrane region" description="Helical" evidence="7">
    <location>
        <begin position="190"/>
        <end position="208"/>
    </location>
</feature>
<keyword evidence="3" id="KW-0547">Nucleotide-binding</keyword>
<keyword evidence="2 7" id="KW-0812">Transmembrane</keyword>
<reference evidence="10 11" key="1">
    <citation type="submission" date="2023-09" db="EMBL/GenBank/DDBJ databases">
        <authorList>
            <person name="Rey-Velasco X."/>
        </authorList>
    </citation>
    <scope>NUCLEOTIDE SEQUENCE [LARGE SCALE GENOMIC DNA]</scope>
    <source>
        <strain evidence="10 11">F390</strain>
    </source>
</reference>
<evidence type="ECO:0000256" key="1">
    <source>
        <dbReference type="ARBA" id="ARBA00004651"/>
    </source>
</evidence>
<comment type="caution">
    <text evidence="10">The sequence shown here is derived from an EMBL/GenBank/DDBJ whole genome shotgun (WGS) entry which is preliminary data.</text>
</comment>
<evidence type="ECO:0000313" key="11">
    <source>
        <dbReference type="Proteomes" id="UP001259803"/>
    </source>
</evidence>
<feature type="transmembrane region" description="Helical" evidence="7">
    <location>
        <begin position="30"/>
        <end position="54"/>
    </location>
</feature>
<dbReference type="InterPro" id="IPR036640">
    <property type="entry name" value="ABC1_TM_sf"/>
</dbReference>
<evidence type="ECO:0000256" key="7">
    <source>
        <dbReference type="SAM" id="Phobius"/>
    </source>
</evidence>
<dbReference type="EMBL" id="JAVRHS010000002">
    <property type="protein sequence ID" value="MDT0575175.1"/>
    <property type="molecule type" value="Genomic_DNA"/>
</dbReference>
<feature type="transmembrane region" description="Helical" evidence="7">
    <location>
        <begin position="272"/>
        <end position="295"/>
    </location>
</feature>
<dbReference type="InterPro" id="IPR017871">
    <property type="entry name" value="ABC_transporter-like_CS"/>
</dbReference>
<organism evidence="10 11">
    <name type="scientific">Croceicoccus esteveae</name>
    <dbReference type="NCBI Taxonomy" id="3075597"/>
    <lineage>
        <taxon>Bacteria</taxon>
        <taxon>Pseudomonadati</taxon>
        <taxon>Pseudomonadota</taxon>
        <taxon>Alphaproteobacteria</taxon>
        <taxon>Sphingomonadales</taxon>
        <taxon>Erythrobacteraceae</taxon>
        <taxon>Croceicoccus</taxon>
    </lineage>
</organism>
<keyword evidence="6 7" id="KW-0472">Membrane</keyword>
<dbReference type="InterPro" id="IPR003439">
    <property type="entry name" value="ABC_transporter-like_ATP-bd"/>
</dbReference>
<dbReference type="Pfam" id="PF00005">
    <property type="entry name" value="ABC_tran"/>
    <property type="match status" value="1"/>
</dbReference>